<keyword evidence="2" id="KW-1185">Reference proteome</keyword>
<evidence type="ECO:0000313" key="1">
    <source>
        <dbReference type="EMBL" id="KAL2810968.1"/>
    </source>
</evidence>
<sequence>MAVPFFDILRDHRRDLLVNPLQWTLHHLEVVGCRFDDVEPPAYVESIHKDYNDTERGQSDEVERLVCKPYPEVKHRCLKRILVGEGRKFARTSRGPQFYFQGRPVHQPAYTVFYHHETPFNTNSSPPLVGYIHYTSINGDRREYFEHRSRATKGITQTKANSFQTQFALATPKEWTEDPYFLFILLALGQLQHRLRPSKPIAYISRLLVTHVLHEDFILLCEAEITCDLLNALGNLKTAITPINWLVIRRKKIPYKPYNTFASRLMDELLASSPSNPPDHVNHASSCKTKRCYEKDDKEDDCGPRKILRVSGS</sequence>
<dbReference type="EMBL" id="JBFXLT010000064">
    <property type="protein sequence ID" value="KAL2810968.1"/>
    <property type="molecule type" value="Genomic_DNA"/>
</dbReference>
<dbReference type="Proteomes" id="UP001610334">
    <property type="component" value="Unassembled WGS sequence"/>
</dbReference>
<proteinExistence type="predicted"/>
<protein>
    <submittedName>
        <fullName evidence="1">Uncharacterized protein</fullName>
    </submittedName>
</protein>
<name>A0ABR4H670_9EURO</name>
<comment type="caution">
    <text evidence="1">The sequence shown here is derived from an EMBL/GenBank/DDBJ whole genome shotgun (WGS) entry which is preliminary data.</text>
</comment>
<organism evidence="1 2">
    <name type="scientific">Aspergillus granulosus</name>
    <dbReference type="NCBI Taxonomy" id="176169"/>
    <lineage>
        <taxon>Eukaryota</taxon>
        <taxon>Fungi</taxon>
        <taxon>Dikarya</taxon>
        <taxon>Ascomycota</taxon>
        <taxon>Pezizomycotina</taxon>
        <taxon>Eurotiomycetes</taxon>
        <taxon>Eurotiomycetidae</taxon>
        <taxon>Eurotiales</taxon>
        <taxon>Aspergillaceae</taxon>
        <taxon>Aspergillus</taxon>
        <taxon>Aspergillus subgen. Nidulantes</taxon>
    </lineage>
</organism>
<gene>
    <name evidence="1" type="ORF">BJX63DRAFT_422691</name>
</gene>
<reference evidence="1 2" key="1">
    <citation type="submission" date="2024-07" db="EMBL/GenBank/DDBJ databases">
        <title>Section-level genome sequencing and comparative genomics of Aspergillus sections Usti and Cavernicolus.</title>
        <authorList>
            <consortium name="Lawrence Berkeley National Laboratory"/>
            <person name="Nybo J.L."/>
            <person name="Vesth T.C."/>
            <person name="Theobald S."/>
            <person name="Frisvad J.C."/>
            <person name="Larsen T.O."/>
            <person name="Kjaerboelling I."/>
            <person name="Rothschild-Mancinelli K."/>
            <person name="Lyhne E.K."/>
            <person name="Kogle M.E."/>
            <person name="Barry K."/>
            <person name="Clum A."/>
            <person name="Na H."/>
            <person name="Ledsgaard L."/>
            <person name="Lin J."/>
            <person name="Lipzen A."/>
            <person name="Kuo A."/>
            <person name="Riley R."/>
            <person name="Mondo S."/>
            <person name="Labutti K."/>
            <person name="Haridas S."/>
            <person name="Pangalinan J."/>
            <person name="Salamov A.A."/>
            <person name="Simmons B.A."/>
            <person name="Magnuson J.K."/>
            <person name="Chen J."/>
            <person name="Drula E."/>
            <person name="Henrissat B."/>
            <person name="Wiebenga A."/>
            <person name="Lubbers R.J."/>
            <person name="Gomes A.C."/>
            <person name="Makela M.R."/>
            <person name="Stajich J."/>
            <person name="Grigoriev I.V."/>
            <person name="Mortensen U.H."/>
            <person name="De Vries R.P."/>
            <person name="Baker S.E."/>
            <person name="Andersen M.R."/>
        </authorList>
    </citation>
    <scope>NUCLEOTIDE SEQUENCE [LARGE SCALE GENOMIC DNA]</scope>
    <source>
        <strain evidence="1 2">CBS 588.65</strain>
    </source>
</reference>
<evidence type="ECO:0000313" key="2">
    <source>
        <dbReference type="Proteomes" id="UP001610334"/>
    </source>
</evidence>
<accession>A0ABR4H670</accession>